<reference evidence="2 3" key="1">
    <citation type="journal article" date="2005" name="Nature">
        <title>The map-based sequence of the rice genome.</title>
        <authorList>
            <consortium name="International rice genome sequencing project (IRGSP)"/>
            <person name="Matsumoto T."/>
            <person name="Wu J."/>
            <person name="Kanamori H."/>
            <person name="Katayose Y."/>
            <person name="Fujisawa M."/>
            <person name="Namiki N."/>
            <person name="Mizuno H."/>
            <person name="Yamamoto K."/>
            <person name="Antonio B.A."/>
            <person name="Baba T."/>
            <person name="Sakata K."/>
            <person name="Nagamura Y."/>
            <person name="Aoki H."/>
            <person name="Arikawa K."/>
            <person name="Arita K."/>
            <person name="Bito T."/>
            <person name="Chiden Y."/>
            <person name="Fujitsuka N."/>
            <person name="Fukunaka R."/>
            <person name="Hamada M."/>
            <person name="Harada C."/>
            <person name="Hayashi A."/>
            <person name="Hijishita S."/>
            <person name="Honda M."/>
            <person name="Hosokawa S."/>
            <person name="Ichikawa Y."/>
            <person name="Idonuma A."/>
            <person name="Iijima M."/>
            <person name="Ikeda M."/>
            <person name="Ikeno M."/>
            <person name="Ito K."/>
            <person name="Ito S."/>
            <person name="Ito T."/>
            <person name="Ito Y."/>
            <person name="Ito Y."/>
            <person name="Iwabuchi A."/>
            <person name="Kamiya K."/>
            <person name="Karasawa W."/>
            <person name="Kurita K."/>
            <person name="Katagiri S."/>
            <person name="Kikuta A."/>
            <person name="Kobayashi H."/>
            <person name="Kobayashi N."/>
            <person name="Machita K."/>
            <person name="Maehara T."/>
            <person name="Masukawa M."/>
            <person name="Mizubayashi T."/>
            <person name="Mukai Y."/>
            <person name="Nagasaki H."/>
            <person name="Nagata Y."/>
            <person name="Naito S."/>
            <person name="Nakashima M."/>
            <person name="Nakama Y."/>
            <person name="Nakamichi Y."/>
            <person name="Nakamura M."/>
            <person name="Meguro A."/>
            <person name="Negishi M."/>
            <person name="Ohta I."/>
            <person name="Ohta T."/>
            <person name="Okamoto M."/>
            <person name="Ono N."/>
            <person name="Saji S."/>
            <person name="Sakaguchi M."/>
            <person name="Sakai K."/>
            <person name="Shibata M."/>
            <person name="Shimokawa T."/>
            <person name="Song J."/>
            <person name="Takazaki Y."/>
            <person name="Terasawa K."/>
            <person name="Tsugane M."/>
            <person name="Tsuji K."/>
            <person name="Ueda S."/>
            <person name="Waki K."/>
            <person name="Yamagata H."/>
            <person name="Yamamoto M."/>
            <person name="Yamamoto S."/>
            <person name="Yamane H."/>
            <person name="Yoshiki S."/>
            <person name="Yoshihara R."/>
            <person name="Yukawa K."/>
            <person name="Zhong H."/>
            <person name="Yano M."/>
            <person name="Yuan Q."/>
            <person name="Ouyang S."/>
            <person name="Liu J."/>
            <person name="Jones K.M."/>
            <person name="Gansberger K."/>
            <person name="Moffat K."/>
            <person name="Hill J."/>
            <person name="Bera J."/>
            <person name="Fadrosh D."/>
            <person name="Jin S."/>
            <person name="Johri S."/>
            <person name="Kim M."/>
            <person name="Overton L."/>
            <person name="Reardon M."/>
            <person name="Tsitrin T."/>
            <person name="Vuong H."/>
            <person name="Weaver B."/>
            <person name="Ciecko A."/>
            <person name="Tallon L."/>
            <person name="Jackson J."/>
            <person name="Pai G."/>
            <person name="Aken S.V."/>
            <person name="Utterback T."/>
            <person name="Reidmuller S."/>
            <person name="Feldblyum T."/>
            <person name="Hsiao J."/>
            <person name="Zismann V."/>
            <person name="Iobst S."/>
            <person name="de Vazeille A.R."/>
            <person name="Buell C.R."/>
            <person name="Ying K."/>
            <person name="Li Y."/>
            <person name="Lu T."/>
            <person name="Huang Y."/>
            <person name="Zhao Q."/>
            <person name="Feng Q."/>
            <person name="Zhang L."/>
            <person name="Zhu J."/>
            <person name="Weng Q."/>
            <person name="Mu J."/>
            <person name="Lu Y."/>
            <person name="Fan D."/>
            <person name="Liu Y."/>
            <person name="Guan J."/>
            <person name="Zhang Y."/>
            <person name="Yu S."/>
            <person name="Liu X."/>
            <person name="Zhang Y."/>
            <person name="Hong G."/>
            <person name="Han B."/>
            <person name="Choisne N."/>
            <person name="Demange N."/>
            <person name="Orjeda G."/>
            <person name="Samain S."/>
            <person name="Cattolico L."/>
            <person name="Pelletier E."/>
            <person name="Couloux A."/>
            <person name="Segurens B."/>
            <person name="Wincker P."/>
            <person name="D'Hont A."/>
            <person name="Scarpelli C."/>
            <person name="Weissenbach J."/>
            <person name="Salanoubat M."/>
            <person name="Quetier F."/>
            <person name="Yu Y."/>
            <person name="Kim H.R."/>
            <person name="Rambo T."/>
            <person name="Currie J."/>
            <person name="Collura K."/>
            <person name="Luo M."/>
            <person name="Yang T."/>
            <person name="Ammiraju J.S.S."/>
            <person name="Engler F."/>
            <person name="Soderlund C."/>
            <person name="Wing R.A."/>
            <person name="Palmer L.E."/>
            <person name="de la Bastide M."/>
            <person name="Spiegel L."/>
            <person name="Nascimento L."/>
            <person name="Zutavern T."/>
            <person name="O'Shaughnessy A."/>
            <person name="Dike S."/>
            <person name="Dedhia N."/>
            <person name="Preston R."/>
            <person name="Balija V."/>
            <person name="McCombie W.R."/>
            <person name="Chow T."/>
            <person name="Chen H."/>
            <person name="Chung M."/>
            <person name="Chen C."/>
            <person name="Shaw J."/>
            <person name="Wu H."/>
            <person name="Hsiao K."/>
            <person name="Chao Y."/>
            <person name="Chu M."/>
            <person name="Cheng C."/>
            <person name="Hour A."/>
            <person name="Lee P."/>
            <person name="Lin S."/>
            <person name="Lin Y."/>
            <person name="Liou J."/>
            <person name="Liu S."/>
            <person name="Hsing Y."/>
            <person name="Raghuvanshi S."/>
            <person name="Mohanty A."/>
            <person name="Bharti A.K."/>
            <person name="Gaur A."/>
            <person name="Gupta V."/>
            <person name="Kumar D."/>
            <person name="Ravi V."/>
            <person name="Vij S."/>
            <person name="Kapur A."/>
            <person name="Khurana P."/>
            <person name="Khurana P."/>
            <person name="Khurana J.P."/>
            <person name="Tyagi A.K."/>
            <person name="Gaikwad K."/>
            <person name="Singh A."/>
            <person name="Dalal V."/>
            <person name="Srivastava S."/>
            <person name="Dixit A."/>
            <person name="Pal A.K."/>
            <person name="Ghazi I.A."/>
            <person name="Yadav M."/>
            <person name="Pandit A."/>
            <person name="Bhargava A."/>
            <person name="Sureshbabu K."/>
            <person name="Batra K."/>
            <person name="Sharma T.R."/>
            <person name="Mohapatra T."/>
            <person name="Singh N.K."/>
            <person name="Messing J."/>
            <person name="Nelson A.B."/>
            <person name="Fuks G."/>
            <person name="Kavchok S."/>
            <person name="Keizer G."/>
            <person name="Linton E."/>
            <person name="Llaca V."/>
            <person name="Song R."/>
            <person name="Tanyolac B."/>
            <person name="Young S."/>
            <person name="Ho-Il K."/>
            <person name="Hahn J.H."/>
            <person name="Sangsakoo G."/>
            <person name="Vanavichit A."/>
            <person name="de Mattos Luiz.A.T."/>
            <person name="Zimmer P.D."/>
            <person name="Malone G."/>
            <person name="Dellagostin O."/>
            <person name="de Oliveira A.C."/>
            <person name="Bevan M."/>
            <person name="Bancroft I."/>
            <person name="Minx P."/>
            <person name="Cordum H."/>
            <person name="Wilson R."/>
            <person name="Cheng Z."/>
            <person name="Jin W."/>
            <person name="Jiang J."/>
            <person name="Leong S.A."/>
            <person name="Iwama H."/>
            <person name="Gojobori T."/>
            <person name="Itoh T."/>
            <person name="Niimura Y."/>
            <person name="Fujii Y."/>
            <person name="Habara T."/>
            <person name="Sakai H."/>
            <person name="Sato Y."/>
            <person name="Wilson G."/>
            <person name="Kumar K."/>
            <person name="McCouch S."/>
            <person name="Juretic N."/>
            <person name="Hoen D."/>
            <person name="Wright S."/>
            <person name="Bruskiewich R."/>
            <person name="Bureau T."/>
            <person name="Miyao A."/>
            <person name="Hirochika H."/>
            <person name="Nishikawa T."/>
            <person name="Kadowaki K."/>
            <person name="Sugiura M."/>
            <person name="Burr B."/>
            <person name="Sasaki T."/>
        </authorList>
    </citation>
    <scope>NUCLEOTIDE SEQUENCE [LARGE SCALE GENOMIC DNA]</scope>
    <source>
        <strain evidence="3">cv. Nipponbare</strain>
    </source>
</reference>
<feature type="compositionally biased region" description="Basic and acidic residues" evidence="1">
    <location>
        <begin position="69"/>
        <end position="88"/>
    </location>
</feature>
<name>C7JA39_ORYSJ</name>
<feature type="compositionally biased region" description="Pro residues" evidence="1">
    <location>
        <begin position="1"/>
        <end position="10"/>
    </location>
</feature>
<feature type="region of interest" description="Disordered" evidence="1">
    <location>
        <begin position="1"/>
        <end position="88"/>
    </location>
</feature>
<protein>
    <submittedName>
        <fullName evidence="2">Os12g0513800 protein</fullName>
    </submittedName>
</protein>
<evidence type="ECO:0000256" key="1">
    <source>
        <dbReference type="SAM" id="MobiDB-lite"/>
    </source>
</evidence>
<proteinExistence type="predicted"/>
<reference evidence="3" key="2">
    <citation type="journal article" date="2008" name="Nucleic Acids Res.">
        <title>The rice annotation project database (RAP-DB): 2008 update.</title>
        <authorList>
            <consortium name="The rice annotation project (RAP)"/>
        </authorList>
    </citation>
    <scope>GENOME REANNOTATION</scope>
    <source>
        <strain evidence="3">cv. Nipponbare</strain>
    </source>
</reference>
<sequence length="88" mass="9432">RIAHTPPPPASSSRPRCPPRRDRVPPHPPASAASMVATSPASRPCSCGPSACAHPRAALPPAACARRAPPVEKREREGRGEEEMRRRD</sequence>
<feature type="compositionally biased region" description="Low complexity" evidence="1">
    <location>
        <begin position="51"/>
        <end position="68"/>
    </location>
</feature>
<feature type="non-terminal residue" evidence="2">
    <location>
        <position position="1"/>
    </location>
</feature>
<dbReference type="EMBL" id="AP008218">
    <property type="protein sequence ID" value="BAH95707.1"/>
    <property type="molecule type" value="Genomic_DNA"/>
</dbReference>
<dbReference type="AlphaFoldDB" id="C7JA39"/>
<evidence type="ECO:0000313" key="3">
    <source>
        <dbReference type="Proteomes" id="UP000000763"/>
    </source>
</evidence>
<evidence type="ECO:0000313" key="2">
    <source>
        <dbReference type="EMBL" id="BAH95707.1"/>
    </source>
</evidence>
<gene>
    <name evidence="2" type="ordered locus">Os12g0513800</name>
</gene>
<accession>C7JA39</accession>
<dbReference type="Proteomes" id="UP000000763">
    <property type="component" value="Chromosome 12"/>
</dbReference>
<dbReference type="KEGG" id="dosa:Os12g0513800"/>
<organism evidence="2 3">
    <name type="scientific">Oryza sativa subsp. japonica</name>
    <name type="common">Rice</name>
    <dbReference type="NCBI Taxonomy" id="39947"/>
    <lineage>
        <taxon>Eukaryota</taxon>
        <taxon>Viridiplantae</taxon>
        <taxon>Streptophyta</taxon>
        <taxon>Embryophyta</taxon>
        <taxon>Tracheophyta</taxon>
        <taxon>Spermatophyta</taxon>
        <taxon>Magnoliopsida</taxon>
        <taxon>Liliopsida</taxon>
        <taxon>Poales</taxon>
        <taxon>Poaceae</taxon>
        <taxon>BOP clade</taxon>
        <taxon>Oryzoideae</taxon>
        <taxon>Oryzeae</taxon>
        <taxon>Oryzinae</taxon>
        <taxon>Oryza</taxon>
        <taxon>Oryza sativa</taxon>
    </lineage>
</organism>